<evidence type="ECO:0000256" key="5">
    <source>
        <dbReference type="ARBA" id="ARBA00022692"/>
    </source>
</evidence>
<comment type="subcellular location">
    <subcellularLocation>
        <location evidence="1">Cell membrane</location>
        <topology evidence="1">Multi-pass membrane protein</topology>
    </subcellularLocation>
</comment>
<evidence type="ECO:0000313" key="10">
    <source>
        <dbReference type="EMBL" id="ATG48011.1"/>
    </source>
</evidence>
<feature type="domain" description="Glycosyltransferase RgtA/B/C/D-like" evidence="9">
    <location>
        <begin position="69"/>
        <end position="227"/>
    </location>
</feature>
<evidence type="ECO:0000313" key="11">
    <source>
        <dbReference type="Proteomes" id="UP000217935"/>
    </source>
</evidence>
<feature type="transmembrane region" description="Helical" evidence="8">
    <location>
        <begin position="325"/>
        <end position="342"/>
    </location>
</feature>
<evidence type="ECO:0000256" key="3">
    <source>
        <dbReference type="ARBA" id="ARBA00022676"/>
    </source>
</evidence>
<keyword evidence="3" id="KW-0328">Glycosyltransferase</keyword>
<organism evidence="10 11">
    <name type="scientific">Celeribacter ethanolicus</name>
    <dbReference type="NCBI Taxonomy" id="1758178"/>
    <lineage>
        <taxon>Bacteria</taxon>
        <taxon>Pseudomonadati</taxon>
        <taxon>Pseudomonadota</taxon>
        <taxon>Alphaproteobacteria</taxon>
        <taxon>Rhodobacterales</taxon>
        <taxon>Roseobacteraceae</taxon>
        <taxon>Celeribacter</taxon>
    </lineage>
</organism>
<keyword evidence="7 8" id="KW-0472">Membrane</keyword>
<dbReference type="Pfam" id="PF13231">
    <property type="entry name" value="PMT_2"/>
    <property type="match status" value="1"/>
</dbReference>
<reference evidence="10 11" key="1">
    <citation type="submission" date="2017-06" db="EMBL/GenBank/DDBJ databases">
        <title>Celeribacter sp. TSPH2 complete genome sequence.</title>
        <authorList>
            <person name="Woo J.-H."/>
            <person name="Kim H.-S."/>
        </authorList>
    </citation>
    <scope>NUCLEOTIDE SEQUENCE [LARGE SCALE GENOMIC DNA]</scope>
    <source>
        <strain evidence="10 11">TSPH2</strain>
    </source>
</reference>
<keyword evidence="4" id="KW-0808">Transferase</keyword>
<keyword evidence="5 8" id="KW-0812">Transmembrane</keyword>
<dbReference type="PANTHER" id="PTHR33908:SF11">
    <property type="entry name" value="MEMBRANE PROTEIN"/>
    <property type="match status" value="1"/>
</dbReference>
<dbReference type="AlphaFoldDB" id="A0A291GCT5"/>
<feature type="transmembrane region" description="Helical" evidence="8">
    <location>
        <begin position="292"/>
        <end position="313"/>
    </location>
</feature>
<dbReference type="InterPro" id="IPR050297">
    <property type="entry name" value="LipidA_mod_glycosyltrf_83"/>
</dbReference>
<gene>
    <name evidence="10" type="ORF">CEW89_10835</name>
</gene>
<evidence type="ECO:0000256" key="4">
    <source>
        <dbReference type="ARBA" id="ARBA00022679"/>
    </source>
</evidence>
<feature type="transmembrane region" description="Helical" evidence="8">
    <location>
        <begin position="259"/>
        <end position="280"/>
    </location>
</feature>
<feature type="transmembrane region" description="Helical" evidence="8">
    <location>
        <begin position="182"/>
        <end position="198"/>
    </location>
</feature>
<feature type="transmembrane region" description="Helical" evidence="8">
    <location>
        <begin position="210"/>
        <end position="228"/>
    </location>
</feature>
<keyword evidence="11" id="KW-1185">Reference proteome</keyword>
<evidence type="ECO:0000256" key="7">
    <source>
        <dbReference type="ARBA" id="ARBA00023136"/>
    </source>
</evidence>
<dbReference type="KEGG" id="ceh:CEW89_10835"/>
<evidence type="ECO:0000259" key="9">
    <source>
        <dbReference type="Pfam" id="PF13231"/>
    </source>
</evidence>
<evidence type="ECO:0000256" key="6">
    <source>
        <dbReference type="ARBA" id="ARBA00022989"/>
    </source>
</evidence>
<dbReference type="RefSeq" id="WP_096805910.1">
    <property type="nucleotide sequence ID" value="NZ_CP022196.1"/>
</dbReference>
<proteinExistence type="predicted"/>
<dbReference type="Proteomes" id="UP000217935">
    <property type="component" value="Chromosome"/>
</dbReference>
<evidence type="ECO:0000256" key="8">
    <source>
        <dbReference type="SAM" id="Phobius"/>
    </source>
</evidence>
<dbReference type="EMBL" id="CP022196">
    <property type="protein sequence ID" value="ATG48011.1"/>
    <property type="molecule type" value="Genomic_DNA"/>
</dbReference>
<dbReference type="PANTHER" id="PTHR33908">
    <property type="entry name" value="MANNOSYLTRANSFERASE YKCB-RELATED"/>
    <property type="match status" value="1"/>
</dbReference>
<dbReference type="GO" id="GO:0016763">
    <property type="term" value="F:pentosyltransferase activity"/>
    <property type="evidence" value="ECO:0007669"/>
    <property type="project" value="TreeGrafter"/>
</dbReference>
<evidence type="ECO:0000256" key="2">
    <source>
        <dbReference type="ARBA" id="ARBA00022475"/>
    </source>
</evidence>
<dbReference type="GO" id="GO:0005886">
    <property type="term" value="C:plasma membrane"/>
    <property type="evidence" value="ECO:0007669"/>
    <property type="project" value="UniProtKB-SubCell"/>
</dbReference>
<accession>A0A291GCT5</accession>
<feature type="transmembrane region" description="Helical" evidence="8">
    <location>
        <begin position="70"/>
        <end position="89"/>
    </location>
</feature>
<keyword evidence="2" id="KW-1003">Cell membrane</keyword>
<sequence>MTQAISDQSGAYEAAQGARITRYFFLAITLYYLLQIVQRMIMGGGLEADDGEMLMMTPGLQWGYGPQLPFYNWVQVLVFGVFGKGLFGITLLKHAFLWATFALLFVGLRAWLSAKHAAIATLSLFLIPDISWEAERITTHSNAMLAAISGTFAAFLWVMRTGRSRDWVLLGIVMGLGGISKYNYWVVPAAFILVALTMPEPRRLLRSPHALIVPVIAAAFCVGPYLWMQSNAELAMASAHKFELDEVQTALLPEGVIEYLGGLVALLLLPMIVAGGMHLVSRKAPRGEISAPWLPALLTRMAIFSMIIGLIIVWGSGAGKVTTRWLLPIVMPLVIAIFLLLTKRISRKGTVAFCGATALLALGIFAGLAHDRFKDGARRDYDFEGLAQAIEALDLPSDTVIVSGFYLGGNLSLLRPDWDISSTLPTSMSDREVPHVLVLSRYDEDLIARAKSVDWIGADTATFEPRQSLILPAHHSDATLPVYFRFGRIK</sequence>
<feature type="transmembrane region" description="Helical" evidence="8">
    <location>
        <begin position="143"/>
        <end position="162"/>
    </location>
</feature>
<evidence type="ECO:0000256" key="1">
    <source>
        <dbReference type="ARBA" id="ARBA00004651"/>
    </source>
</evidence>
<protein>
    <recommendedName>
        <fullName evidence="9">Glycosyltransferase RgtA/B/C/D-like domain-containing protein</fullName>
    </recommendedName>
</protein>
<dbReference type="OrthoDB" id="9153955at2"/>
<feature type="transmembrane region" description="Helical" evidence="8">
    <location>
        <begin position="20"/>
        <end position="37"/>
    </location>
</feature>
<feature type="transmembrane region" description="Helical" evidence="8">
    <location>
        <begin position="349"/>
        <end position="369"/>
    </location>
</feature>
<dbReference type="InterPro" id="IPR038731">
    <property type="entry name" value="RgtA/B/C-like"/>
</dbReference>
<keyword evidence="6 8" id="KW-1133">Transmembrane helix</keyword>
<name>A0A291GCT5_9RHOB</name>
<dbReference type="GO" id="GO:0009103">
    <property type="term" value="P:lipopolysaccharide biosynthetic process"/>
    <property type="evidence" value="ECO:0007669"/>
    <property type="project" value="UniProtKB-ARBA"/>
</dbReference>